<evidence type="ECO:0000256" key="7">
    <source>
        <dbReference type="ARBA" id="ARBA00022741"/>
    </source>
</evidence>
<evidence type="ECO:0000313" key="12">
    <source>
        <dbReference type="EMBL" id="QWW22524.1"/>
    </source>
</evidence>
<dbReference type="Gene3D" id="2.70.50.30">
    <property type="entry name" value="Coagulation Factor XIII, subunit A, domain 1"/>
    <property type="match status" value="1"/>
</dbReference>
<dbReference type="PROSITE" id="PS00108">
    <property type="entry name" value="PROTEIN_KINASE_ST"/>
    <property type="match status" value="1"/>
</dbReference>
<feature type="binding site" evidence="10">
    <location>
        <position position="57"/>
    </location>
    <ligand>
        <name>ATP</name>
        <dbReference type="ChEBI" id="CHEBI:30616"/>
    </ligand>
</feature>
<dbReference type="SMART" id="SM00220">
    <property type="entry name" value="S_TKc"/>
    <property type="match status" value="1"/>
</dbReference>
<proteinExistence type="inferred from homology"/>
<dbReference type="SUPFAM" id="SSF56112">
    <property type="entry name" value="Protein kinase-like (PK-like)"/>
    <property type="match status" value="1"/>
</dbReference>
<keyword evidence="5" id="KW-0723">Serine/threonine-protein kinase</keyword>
<gene>
    <name evidence="12" type="ORF">CA7LBN_001270</name>
</gene>
<dbReference type="InterPro" id="IPR014756">
    <property type="entry name" value="Ig_E-set"/>
</dbReference>
<evidence type="ECO:0000256" key="6">
    <source>
        <dbReference type="ARBA" id="ARBA00022679"/>
    </source>
</evidence>
<feature type="domain" description="Protein kinase" evidence="11">
    <location>
        <begin position="18"/>
        <end position="323"/>
    </location>
</feature>
<keyword evidence="9 10" id="KW-0067">ATP-binding</keyword>
<dbReference type="SUPFAM" id="SSF81296">
    <property type="entry name" value="E set domains"/>
    <property type="match status" value="1"/>
</dbReference>
<keyword evidence="6" id="KW-0808">Transferase</keyword>
<evidence type="ECO:0000256" key="2">
    <source>
        <dbReference type="ARBA" id="ARBA00006485"/>
    </source>
</evidence>
<evidence type="ECO:0000256" key="3">
    <source>
        <dbReference type="ARBA" id="ARBA00009758"/>
    </source>
</evidence>
<dbReference type="InterPro" id="IPR050117">
    <property type="entry name" value="MAPK"/>
</dbReference>
<dbReference type="InterPro" id="IPR011009">
    <property type="entry name" value="Kinase-like_dom_sf"/>
</dbReference>
<dbReference type="PROSITE" id="PS00107">
    <property type="entry name" value="PROTEIN_KINASE_ATP"/>
    <property type="match status" value="1"/>
</dbReference>
<accession>A0A8F2VZ11</accession>
<sequence length="507" mass="58025">MADYKVYRDQKFLLPRRYKLIKVLGSGSYGVVCSVVDTKARDQCVELAVKKVGRIFKDPILMRRAIRELRLMRFLRGHRNIVSLIDVQMVTMEAYAGVYCYQELMDWDLNDVLVSRMELSEFHIQHLVYQILKGLMYTHSANIIHRDLKPGNILINRSGTIKIADFGLARGITSAPAASSPITNHVATRYYRAPELLFLETKYGKEVDMWAVGCILGEMYGRRPMMAGKDSLGQLVKIIEMLGQPTKKLLRIRGWLIPSELKKIRVEDSIEKSSARLARINKKRYSKLYPFASEDAIELLDSLIRWDPKARLTVEQAIESPFFHSVRSVPGESTAPGIFEFGAEEEIEHLDELSQMLYNEVEEFQAQRNSFLFIMGKHHNDLDIIKFIVDFEDGSQKEVPVASVDEVVVSIPEGTTYQMTIVFKVENRTLKNLKYKQVVKKGGIPLKNKELYIGDEYAPGEHSKQFEKDTTPSGFLYRGTFPSTSTYYAGDEELFTSPWTLEVTKKA</sequence>
<dbReference type="PANTHER" id="PTHR24055">
    <property type="entry name" value="MITOGEN-ACTIVATED PROTEIN KINASE"/>
    <property type="match status" value="1"/>
</dbReference>
<dbReference type="InterPro" id="IPR024792">
    <property type="entry name" value="RhoGDI_dom_sf"/>
</dbReference>
<dbReference type="GO" id="GO:0007266">
    <property type="term" value="P:Rho protein signal transduction"/>
    <property type="evidence" value="ECO:0007669"/>
    <property type="project" value="InterPro"/>
</dbReference>
<keyword evidence="8" id="KW-0418">Kinase</keyword>
<organism evidence="12">
    <name type="scientific">Candidozyma auris</name>
    <name type="common">Yeast</name>
    <name type="synonym">Candida auris</name>
    <dbReference type="NCBI Taxonomy" id="498019"/>
    <lineage>
        <taxon>Eukaryota</taxon>
        <taxon>Fungi</taxon>
        <taxon>Dikarya</taxon>
        <taxon>Ascomycota</taxon>
        <taxon>Saccharomycotina</taxon>
        <taxon>Pichiomycetes</taxon>
        <taxon>Metschnikowiaceae</taxon>
        <taxon>Candidozyma</taxon>
    </lineage>
</organism>
<dbReference type="GO" id="GO:0030447">
    <property type="term" value="P:filamentous growth"/>
    <property type="evidence" value="ECO:0007669"/>
    <property type="project" value="UniProtKB-ARBA"/>
</dbReference>
<dbReference type="InterPro" id="IPR000406">
    <property type="entry name" value="Rho_GDI"/>
</dbReference>
<keyword evidence="4" id="KW-0963">Cytoplasm</keyword>
<protein>
    <recommendedName>
        <fullName evidence="11">Protein kinase domain-containing protein</fullName>
    </recommendedName>
</protein>
<dbReference type="GO" id="GO:0005524">
    <property type="term" value="F:ATP binding"/>
    <property type="evidence" value="ECO:0007669"/>
    <property type="project" value="UniProtKB-UniRule"/>
</dbReference>
<dbReference type="InterPro" id="IPR000719">
    <property type="entry name" value="Prot_kinase_dom"/>
</dbReference>
<evidence type="ECO:0000259" key="11">
    <source>
        <dbReference type="PROSITE" id="PS50011"/>
    </source>
</evidence>
<dbReference type="AlphaFoldDB" id="A0A8F2VZ11"/>
<dbReference type="Proteomes" id="UP000825438">
    <property type="component" value="Chromosome I"/>
</dbReference>
<dbReference type="Gene3D" id="1.10.510.10">
    <property type="entry name" value="Transferase(Phosphotransferase) domain 1"/>
    <property type="match status" value="1"/>
</dbReference>
<dbReference type="Gene3D" id="3.30.200.20">
    <property type="entry name" value="Phosphorylase Kinase, domain 1"/>
    <property type="match status" value="1"/>
</dbReference>
<evidence type="ECO:0000256" key="1">
    <source>
        <dbReference type="ARBA" id="ARBA00004496"/>
    </source>
</evidence>
<dbReference type="GO" id="GO:0005737">
    <property type="term" value="C:cytoplasm"/>
    <property type="evidence" value="ECO:0007669"/>
    <property type="project" value="UniProtKB-SubCell"/>
</dbReference>
<evidence type="ECO:0000256" key="8">
    <source>
        <dbReference type="ARBA" id="ARBA00022777"/>
    </source>
</evidence>
<dbReference type="GO" id="GO:0004674">
    <property type="term" value="F:protein serine/threonine kinase activity"/>
    <property type="evidence" value="ECO:0007669"/>
    <property type="project" value="UniProtKB-KW"/>
</dbReference>
<comment type="similarity">
    <text evidence="2">Belongs to the protein kinase superfamily. CMGC Ser/Thr protein kinase family. CDC2/CDKX subfamily.</text>
</comment>
<name>A0A8F2VZ11_CANAR</name>
<evidence type="ECO:0000256" key="5">
    <source>
        <dbReference type="ARBA" id="ARBA00022527"/>
    </source>
</evidence>
<comment type="subcellular location">
    <subcellularLocation>
        <location evidence="1">Cytoplasm</location>
    </subcellularLocation>
</comment>
<dbReference type="Pfam" id="PF02115">
    <property type="entry name" value="Rho_GDI"/>
    <property type="match status" value="1"/>
</dbReference>
<comment type="similarity">
    <text evidence="3">Belongs to the Rho GDI family.</text>
</comment>
<dbReference type="InterPro" id="IPR008271">
    <property type="entry name" value="Ser/Thr_kinase_AS"/>
</dbReference>
<dbReference type="Pfam" id="PF00069">
    <property type="entry name" value="Pkinase"/>
    <property type="match status" value="1"/>
</dbReference>
<evidence type="ECO:0000256" key="4">
    <source>
        <dbReference type="ARBA" id="ARBA00022490"/>
    </source>
</evidence>
<evidence type="ECO:0000256" key="10">
    <source>
        <dbReference type="PROSITE-ProRule" id="PRU10141"/>
    </source>
</evidence>
<evidence type="ECO:0000256" key="9">
    <source>
        <dbReference type="ARBA" id="ARBA00022840"/>
    </source>
</evidence>
<reference evidence="12" key="1">
    <citation type="submission" date="2021-06" db="EMBL/GenBank/DDBJ databases">
        <title>Candida auris outbreak in lebanese hospital.</title>
        <authorList>
            <person name="Finianos M."/>
        </authorList>
    </citation>
    <scope>NUCLEOTIDE SEQUENCE</scope>
    <source>
        <strain evidence="12">CA7LBN</strain>
    </source>
</reference>
<dbReference type="InterPro" id="IPR017441">
    <property type="entry name" value="Protein_kinase_ATP_BS"/>
</dbReference>
<dbReference type="GO" id="GO:0005094">
    <property type="term" value="F:Rho GDP-dissociation inhibitor activity"/>
    <property type="evidence" value="ECO:0007669"/>
    <property type="project" value="InterPro"/>
</dbReference>
<dbReference type="FunFam" id="1.10.510.10:FF:000624">
    <property type="entry name" value="Mitogen-activated protein kinase"/>
    <property type="match status" value="1"/>
</dbReference>
<keyword evidence="7 10" id="KW-0547">Nucleotide-binding</keyword>
<dbReference type="PROSITE" id="PS50011">
    <property type="entry name" value="PROTEIN_KINASE_DOM"/>
    <property type="match status" value="1"/>
</dbReference>
<dbReference type="EMBL" id="CP076749">
    <property type="protein sequence ID" value="QWW22524.1"/>
    <property type="molecule type" value="Genomic_DNA"/>
</dbReference>